<feature type="region of interest" description="Disordered" evidence="1">
    <location>
        <begin position="1"/>
        <end position="20"/>
    </location>
</feature>
<dbReference type="EMBL" id="KI397513">
    <property type="protein sequence ID" value="ERM94266.1"/>
    <property type="molecule type" value="Genomic_DNA"/>
</dbReference>
<evidence type="ECO:0008006" key="4">
    <source>
        <dbReference type="Google" id="ProtNLM"/>
    </source>
</evidence>
<dbReference type="AlphaFoldDB" id="W1NFL4"/>
<dbReference type="Gramene" id="ERM94266">
    <property type="protein sequence ID" value="ERM94266"/>
    <property type="gene ID" value="AMTR_s00010p00222590"/>
</dbReference>
<evidence type="ECO:0000313" key="2">
    <source>
        <dbReference type="EMBL" id="ERM94266.1"/>
    </source>
</evidence>
<proteinExistence type="predicted"/>
<keyword evidence="3" id="KW-1185">Reference proteome</keyword>
<evidence type="ECO:0000256" key="1">
    <source>
        <dbReference type="SAM" id="MobiDB-lite"/>
    </source>
</evidence>
<name>W1NFL4_AMBTC</name>
<dbReference type="KEGG" id="atr:18422138"/>
<dbReference type="PANTHER" id="PTHR21068:SF43">
    <property type="entry name" value="SPARTIN"/>
    <property type="match status" value="1"/>
</dbReference>
<organism evidence="2 3">
    <name type="scientific">Amborella trichopoda</name>
    <dbReference type="NCBI Taxonomy" id="13333"/>
    <lineage>
        <taxon>Eukaryota</taxon>
        <taxon>Viridiplantae</taxon>
        <taxon>Streptophyta</taxon>
        <taxon>Embryophyta</taxon>
        <taxon>Tracheophyta</taxon>
        <taxon>Spermatophyta</taxon>
        <taxon>Magnoliopsida</taxon>
        <taxon>Amborellales</taxon>
        <taxon>Amborellaceae</taxon>
        <taxon>Amborella</taxon>
    </lineage>
</organism>
<sequence>MGDDSSVSTAESPPEITSGSETELLRVQGAQLLLINQHETIPFRTGDFVIRFIEQNQTSLAMVACLVGDQQWPAAMDVKVSKVGFGKYSFSLQGLLYGLNLPENSLAEEMLQSLEAQLKRFCDYNDTSQAFKGKDVAPDFWSTSGPEIAALIGRTQTEEPDPTKQIQRAIRLSAVSKLIAKALIRGAISPHLHTTPAAVSSFSGAINGDPRSLASAKAFSDVIMAVESAGRSIHLAGDGRDPSESGEHTSFSGGLWCFNRSGLLLVLKAIAASAFIHVSKSGAPVAGKYSLPEGEVTGNGISGHGRCDGFEKQLCFSLGINSTEQ</sequence>
<evidence type="ECO:0000313" key="3">
    <source>
        <dbReference type="Proteomes" id="UP000017836"/>
    </source>
</evidence>
<gene>
    <name evidence="2" type="ORF">AMTR_s00010p00222590</name>
</gene>
<dbReference type="eggNOG" id="ENOG502S766">
    <property type="taxonomic scope" value="Eukaryota"/>
</dbReference>
<dbReference type="OMA" id="TMIPGRA"/>
<dbReference type="PANTHER" id="PTHR21068">
    <property type="entry name" value="SPARTIN"/>
    <property type="match status" value="1"/>
</dbReference>
<dbReference type="HOGENOM" id="CLU_856173_0_0_1"/>
<dbReference type="OrthoDB" id="1902436at2759"/>
<dbReference type="InterPro" id="IPR045036">
    <property type="entry name" value="Spartin-like"/>
</dbReference>
<reference evidence="3" key="1">
    <citation type="journal article" date="2013" name="Science">
        <title>The Amborella genome and the evolution of flowering plants.</title>
        <authorList>
            <consortium name="Amborella Genome Project"/>
        </authorList>
    </citation>
    <scope>NUCLEOTIDE SEQUENCE [LARGE SCALE GENOMIC DNA]</scope>
</reference>
<dbReference type="Proteomes" id="UP000017836">
    <property type="component" value="Unassembled WGS sequence"/>
</dbReference>
<protein>
    <recommendedName>
        <fullName evidence="4">Senescence domain-containing protein</fullName>
    </recommendedName>
</protein>
<accession>W1NFL4</accession>
<dbReference type="GO" id="GO:0005886">
    <property type="term" value="C:plasma membrane"/>
    <property type="evidence" value="ECO:0000318"/>
    <property type="project" value="GO_Central"/>
</dbReference>